<proteinExistence type="inferred from homology"/>
<sequence length="73" mass="8558">MNLDTESRENIEYMLEEIKRKLQIVNAGALNSKSFDTAQYEDLRDIYEMIQKKTNFSVSELDAIVTELGRLRK</sequence>
<dbReference type="AlphaFoldDB" id="A0A940WWT8"/>
<dbReference type="HAMAP" id="MF_00829">
    <property type="entry name" value="UPF0435"/>
    <property type="match status" value="1"/>
</dbReference>
<evidence type="ECO:0000256" key="1">
    <source>
        <dbReference type="HAMAP-Rule" id="MF_00829"/>
    </source>
</evidence>
<accession>A0A940WWT8</accession>
<dbReference type="RefSeq" id="WP_210597769.1">
    <property type="nucleotide sequence ID" value="NZ_JAGKSQ010000005.1"/>
</dbReference>
<reference evidence="2" key="1">
    <citation type="submission" date="2021-03" db="EMBL/GenBank/DDBJ databases">
        <title>Bacillus suaedae sp. nov., isolated from Suaeda aralocaspica.</title>
        <authorList>
            <person name="Lei R.F.R."/>
        </authorList>
    </citation>
    <scope>NUCLEOTIDE SEQUENCE</scope>
    <source>
        <strain evidence="2">YZJH907-2</strain>
    </source>
</reference>
<dbReference type="Proteomes" id="UP000678228">
    <property type="component" value="Unassembled WGS sequence"/>
</dbReference>
<evidence type="ECO:0000313" key="3">
    <source>
        <dbReference type="Proteomes" id="UP000678228"/>
    </source>
</evidence>
<organism evidence="2 3">
    <name type="scientific">Halalkalibacter suaedae</name>
    <dbReference type="NCBI Taxonomy" id="2822140"/>
    <lineage>
        <taxon>Bacteria</taxon>
        <taxon>Bacillati</taxon>
        <taxon>Bacillota</taxon>
        <taxon>Bacilli</taxon>
        <taxon>Bacillales</taxon>
        <taxon>Bacillaceae</taxon>
        <taxon>Halalkalibacter</taxon>
    </lineage>
</organism>
<comment type="caution">
    <text evidence="2">The sequence shown here is derived from an EMBL/GenBank/DDBJ whole genome shotgun (WGS) entry which is preliminary data.</text>
</comment>
<protein>
    <recommendedName>
        <fullName evidence="1">UPF0435 protein J7W16_13080</fullName>
    </recommendedName>
</protein>
<dbReference type="Pfam" id="PF06569">
    <property type="entry name" value="DUF1128"/>
    <property type="match status" value="1"/>
</dbReference>
<evidence type="ECO:0000313" key="2">
    <source>
        <dbReference type="EMBL" id="MBP3952067.1"/>
    </source>
</evidence>
<dbReference type="EMBL" id="JAGKSQ010000005">
    <property type="protein sequence ID" value="MBP3952067.1"/>
    <property type="molecule type" value="Genomic_DNA"/>
</dbReference>
<comment type="similarity">
    <text evidence="1">Belongs to the UPF0435 family.</text>
</comment>
<name>A0A940WWT8_9BACI</name>
<keyword evidence="3" id="KW-1185">Reference proteome</keyword>
<dbReference type="InterPro" id="IPR009507">
    <property type="entry name" value="UPF0435"/>
</dbReference>
<gene>
    <name evidence="2" type="ORF">J7W16_13080</name>
</gene>